<sequence>MANLIIETSPTINWYSDLFPFFSMVESTIRSRRWLWTDVEINRKLPVPDNVYGRYLIDGDTLYDFAVGRPQFVWSVLSALPADADFDPTMLDSVPSADGNPDFWHGAPKPQFPGAEFEIVCWDSSATLMIGAGASVSEAFRAAYPGALDLDVENQSRG</sequence>
<dbReference type="Proteomes" id="UP001416858">
    <property type="component" value="Unassembled WGS sequence"/>
</dbReference>
<evidence type="ECO:0000313" key="2">
    <source>
        <dbReference type="Proteomes" id="UP001416858"/>
    </source>
</evidence>
<accession>A0ABP9VXD0</accession>
<gene>
    <name evidence="1" type="ORF">Rcae01_04347</name>
</gene>
<evidence type="ECO:0008006" key="3">
    <source>
        <dbReference type="Google" id="ProtNLM"/>
    </source>
</evidence>
<organism evidence="1 2">
    <name type="scientific">Novipirellula caenicola</name>
    <dbReference type="NCBI Taxonomy" id="1536901"/>
    <lineage>
        <taxon>Bacteria</taxon>
        <taxon>Pseudomonadati</taxon>
        <taxon>Planctomycetota</taxon>
        <taxon>Planctomycetia</taxon>
        <taxon>Pirellulales</taxon>
        <taxon>Pirellulaceae</taxon>
        <taxon>Novipirellula</taxon>
    </lineage>
</organism>
<evidence type="ECO:0000313" key="1">
    <source>
        <dbReference type="EMBL" id="GAA5508878.1"/>
    </source>
</evidence>
<protein>
    <recommendedName>
        <fullName evidence="3">T6SS immunity protein Tdi1 C-terminal domain-containing protein</fullName>
    </recommendedName>
</protein>
<name>A0ABP9VXD0_9BACT</name>
<reference evidence="1 2" key="1">
    <citation type="submission" date="2024-02" db="EMBL/GenBank/DDBJ databases">
        <title>Rhodopirellula caenicola NBRC 110016.</title>
        <authorList>
            <person name="Ichikawa N."/>
            <person name="Katano-Makiyama Y."/>
            <person name="Hidaka K."/>
        </authorList>
    </citation>
    <scope>NUCLEOTIDE SEQUENCE [LARGE SCALE GENOMIC DNA]</scope>
    <source>
        <strain evidence="1 2">NBRC 110016</strain>
    </source>
</reference>
<dbReference type="EMBL" id="BAABRO010000011">
    <property type="protein sequence ID" value="GAA5508878.1"/>
    <property type="molecule type" value="Genomic_DNA"/>
</dbReference>
<proteinExistence type="predicted"/>
<keyword evidence="2" id="KW-1185">Reference proteome</keyword>
<comment type="caution">
    <text evidence="1">The sequence shown here is derived from an EMBL/GenBank/DDBJ whole genome shotgun (WGS) entry which is preliminary data.</text>
</comment>